<feature type="transmembrane region" description="Helical" evidence="6">
    <location>
        <begin position="20"/>
        <end position="38"/>
    </location>
</feature>
<dbReference type="AlphaFoldDB" id="A0A366EAS7"/>
<keyword evidence="4 6" id="KW-1133">Transmembrane helix</keyword>
<organism evidence="8 9">
    <name type="scientific">Pseudochrobactrum asaccharolyticum</name>
    <dbReference type="NCBI Taxonomy" id="354351"/>
    <lineage>
        <taxon>Bacteria</taxon>
        <taxon>Pseudomonadati</taxon>
        <taxon>Pseudomonadota</taxon>
        <taxon>Alphaproteobacteria</taxon>
        <taxon>Hyphomicrobiales</taxon>
        <taxon>Brucellaceae</taxon>
        <taxon>Pseudochrobactrum</taxon>
    </lineage>
</organism>
<dbReference type="OrthoDB" id="9760224at2"/>
<proteinExistence type="predicted"/>
<keyword evidence="8" id="KW-0808">Transferase</keyword>
<evidence type="ECO:0000259" key="7">
    <source>
        <dbReference type="Pfam" id="PF00884"/>
    </source>
</evidence>
<accession>A0A366EAS7</accession>
<dbReference type="Pfam" id="PF00884">
    <property type="entry name" value="Sulfatase"/>
    <property type="match status" value="1"/>
</dbReference>
<keyword evidence="5 6" id="KW-0472">Membrane</keyword>
<dbReference type="InterPro" id="IPR000917">
    <property type="entry name" value="Sulfatase_N"/>
</dbReference>
<dbReference type="PANTHER" id="PTHR47371:SF3">
    <property type="entry name" value="PHOSPHOGLYCEROL TRANSFERASE I"/>
    <property type="match status" value="1"/>
</dbReference>
<dbReference type="PANTHER" id="PTHR47371">
    <property type="entry name" value="LIPOTEICHOIC ACID SYNTHASE"/>
    <property type="match status" value="1"/>
</dbReference>
<name>A0A366EAS7_9HYPH</name>
<keyword evidence="2" id="KW-1003">Cell membrane</keyword>
<evidence type="ECO:0000313" key="8">
    <source>
        <dbReference type="EMBL" id="RBO98574.1"/>
    </source>
</evidence>
<dbReference type="SUPFAM" id="SSF53649">
    <property type="entry name" value="Alkaline phosphatase-like"/>
    <property type="match status" value="1"/>
</dbReference>
<dbReference type="Proteomes" id="UP000252893">
    <property type="component" value="Unassembled WGS sequence"/>
</dbReference>
<dbReference type="InterPro" id="IPR017850">
    <property type="entry name" value="Alkaline_phosphatase_core_sf"/>
</dbReference>
<evidence type="ECO:0000256" key="1">
    <source>
        <dbReference type="ARBA" id="ARBA00004651"/>
    </source>
</evidence>
<evidence type="ECO:0000256" key="6">
    <source>
        <dbReference type="SAM" id="Phobius"/>
    </source>
</evidence>
<protein>
    <submittedName>
        <fullName evidence="8">Phosphoglycerol transferase MdoB-like AlkP superfamily enzyme</fullName>
    </submittedName>
</protein>
<feature type="transmembrane region" description="Helical" evidence="6">
    <location>
        <begin position="123"/>
        <end position="145"/>
    </location>
</feature>
<keyword evidence="3 6" id="KW-0812">Transmembrane</keyword>
<evidence type="ECO:0000256" key="5">
    <source>
        <dbReference type="ARBA" id="ARBA00023136"/>
    </source>
</evidence>
<evidence type="ECO:0000313" key="9">
    <source>
        <dbReference type="Proteomes" id="UP000252893"/>
    </source>
</evidence>
<feature type="transmembrane region" description="Helical" evidence="6">
    <location>
        <begin position="78"/>
        <end position="111"/>
    </location>
</feature>
<evidence type="ECO:0000256" key="2">
    <source>
        <dbReference type="ARBA" id="ARBA00022475"/>
    </source>
</evidence>
<dbReference type="CDD" id="cd16015">
    <property type="entry name" value="LTA_synthase"/>
    <property type="match status" value="1"/>
</dbReference>
<dbReference type="Gene3D" id="3.40.720.10">
    <property type="entry name" value="Alkaline Phosphatase, subunit A"/>
    <property type="match status" value="1"/>
</dbReference>
<gene>
    <name evidence="8" type="ORF">DFR47_101173</name>
</gene>
<reference evidence="8 9" key="1">
    <citation type="submission" date="2018-06" db="EMBL/GenBank/DDBJ databases">
        <title>Genomic Encyclopedia of Type Strains, Phase IV (KMG-IV): sequencing the most valuable type-strain genomes for metagenomic binning, comparative biology and taxonomic classification.</title>
        <authorList>
            <person name="Goeker M."/>
        </authorList>
    </citation>
    <scope>NUCLEOTIDE SEQUENCE [LARGE SCALE GENOMIC DNA]</scope>
    <source>
        <strain evidence="8 9">DSM 25619</strain>
    </source>
</reference>
<keyword evidence="9" id="KW-1185">Reference proteome</keyword>
<evidence type="ECO:0000256" key="3">
    <source>
        <dbReference type="ARBA" id="ARBA00022692"/>
    </source>
</evidence>
<comment type="caution">
    <text evidence="8">The sequence shown here is derived from an EMBL/GenBank/DDBJ whole genome shotgun (WGS) entry which is preliminary data.</text>
</comment>
<feature type="transmembrane region" description="Helical" evidence="6">
    <location>
        <begin position="50"/>
        <end position="66"/>
    </location>
</feature>
<sequence length="541" mass="60742">MRFGILSALLSYIKKTIRAYSLYDLALMLLFAFSATFFIRRTYDLMMRRYWIIAVLIFIALIFLRVADRQRMPKKSKLLLFTSVPVLLVIIHTWFIDIFGSFDIGAILFHLGMDVESGSVADIIVETLGYVAVATMLLVSFHYIARRDVRLYYADRLLALPLFLLTPVTAEFGSYYLHKNDGDKLLPYYQAVPADLKLHADQARKNIIMIYAESAEETFGKLSDGDDIFKDMKDIAGSGLYFNNIAQAANTGWTIAGIVSSQCGVPLQPNGLFARNKFETQTNFMPSAICLGDVLGNNGYNIAFLSGASTKFAGTDIFLKNHGYNIIDGGENYADQFTDYKNFWGLYDDTVFDLAEKQIISLEEQGKPYFFAMKTLAGHFPTGFPTRRCINNIGPVEGESIRYSIKCTGYEIKSFLSKLQAGGQLENTLVVVMSDHLSMKSSAWSELNQHERRNYFTIIGTDRGQEIITKQAAMFDAYPTILELLGFTLNNHQAGIGISMLSDRKGLIEELGPVKLDQLISHDRDLAQFLWAAPAVTLTSH</sequence>
<dbReference type="GO" id="GO:0005886">
    <property type="term" value="C:plasma membrane"/>
    <property type="evidence" value="ECO:0007669"/>
    <property type="project" value="UniProtKB-SubCell"/>
</dbReference>
<comment type="subcellular location">
    <subcellularLocation>
        <location evidence="1">Cell membrane</location>
        <topology evidence="1">Multi-pass membrane protein</topology>
    </subcellularLocation>
</comment>
<dbReference type="EMBL" id="QNRH01000001">
    <property type="protein sequence ID" value="RBO98574.1"/>
    <property type="molecule type" value="Genomic_DNA"/>
</dbReference>
<feature type="domain" description="Sulfatase N-terminal" evidence="7">
    <location>
        <begin position="205"/>
        <end position="486"/>
    </location>
</feature>
<evidence type="ECO:0000256" key="4">
    <source>
        <dbReference type="ARBA" id="ARBA00022989"/>
    </source>
</evidence>
<feature type="transmembrane region" description="Helical" evidence="6">
    <location>
        <begin position="157"/>
        <end position="177"/>
    </location>
</feature>
<dbReference type="InterPro" id="IPR050448">
    <property type="entry name" value="OpgB/LTA_synthase_biosynth"/>
</dbReference>
<dbReference type="GO" id="GO:0016740">
    <property type="term" value="F:transferase activity"/>
    <property type="evidence" value="ECO:0007669"/>
    <property type="project" value="UniProtKB-KW"/>
</dbReference>